<reference evidence="1 2" key="1">
    <citation type="submission" date="2018-12" db="EMBL/GenBank/DDBJ databases">
        <title>Dyella dinghuensis sp. nov. DHOA06 and Dyella choica sp. nov. 4M-K27, isolated from forest soil.</title>
        <authorList>
            <person name="Qiu L.-H."/>
            <person name="Gao Z.-H."/>
        </authorList>
    </citation>
    <scope>NUCLEOTIDE SEQUENCE [LARGE SCALE GENOMIC DNA]</scope>
    <source>
        <strain evidence="1 2">4M-K27</strain>
    </source>
</reference>
<accession>A0A432M3S9</accession>
<name>A0A432M3S9_9GAMM</name>
<organism evidence="1 2">
    <name type="scientific">Dyella choica</name>
    <dbReference type="NCBI Taxonomy" id="1927959"/>
    <lineage>
        <taxon>Bacteria</taxon>
        <taxon>Pseudomonadati</taxon>
        <taxon>Pseudomonadota</taxon>
        <taxon>Gammaproteobacteria</taxon>
        <taxon>Lysobacterales</taxon>
        <taxon>Rhodanobacteraceae</taxon>
        <taxon>Dyella</taxon>
    </lineage>
</organism>
<dbReference type="EMBL" id="RYYV01000011">
    <property type="protein sequence ID" value="RUL73605.1"/>
    <property type="molecule type" value="Genomic_DNA"/>
</dbReference>
<proteinExistence type="predicted"/>
<dbReference type="Proteomes" id="UP000274358">
    <property type="component" value="Unassembled WGS sequence"/>
</dbReference>
<dbReference type="AlphaFoldDB" id="A0A432M3S9"/>
<gene>
    <name evidence="1" type="ORF">EKH80_14890</name>
</gene>
<evidence type="ECO:0000313" key="1">
    <source>
        <dbReference type="EMBL" id="RUL73605.1"/>
    </source>
</evidence>
<evidence type="ECO:0000313" key="2">
    <source>
        <dbReference type="Proteomes" id="UP000274358"/>
    </source>
</evidence>
<protein>
    <submittedName>
        <fullName evidence="1">Uncharacterized protein</fullName>
    </submittedName>
</protein>
<comment type="caution">
    <text evidence="1">The sequence shown here is derived from an EMBL/GenBank/DDBJ whole genome shotgun (WGS) entry which is preliminary data.</text>
</comment>
<dbReference type="OrthoDB" id="7192539at2"/>
<dbReference type="RefSeq" id="WP_126685567.1">
    <property type="nucleotide sequence ID" value="NZ_RYYV01000011.1"/>
</dbReference>
<keyword evidence="2" id="KW-1185">Reference proteome</keyword>
<sequence>MKEQMYPEGIDCVWIASDRAGCVAAFVTAGMGPIPYEVFYGAIELQDIEEQVCQLPDVSSARRLIELELPNDYVDMASKGFFVYDWQDIHRAEVNCSRAYEPITRPSNPISVVELPSPLRSVVEGVKFRKVLFADGGNIAVVDEFQTYQSSM</sequence>